<evidence type="ECO:0000256" key="1">
    <source>
        <dbReference type="ARBA" id="ARBA00004141"/>
    </source>
</evidence>
<keyword evidence="5 7" id="KW-1133">Transmembrane helix</keyword>
<dbReference type="PANTHER" id="PTHR43840">
    <property type="entry name" value="MITOCHONDRIAL METAL TRANSPORTER 1-RELATED"/>
    <property type="match status" value="1"/>
</dbReference>
<dbReference type="EMBL" id="JBHLZP010000014">
    <property type="protein sequence ID" value="MFB9831312.1"/>
    <property type="molecule type" value="Genomic_DNA"/>
</dbReference>
<evidence type="ECO:0000256" key="7">
    <source>
        <dbReference type="SAM" id="Phobius"/>
    </source>
</evidence>
<dbReference type="InterPro" id="IPR058533">
    <property type="entry name" value="Cation_efflux_TM"/>
</dbReference>
<evidence type="ECO:0000256" key="3">
    <source>
        <dbReference type="ARBA" id="ARBA00022448"/>
    </source>
</evidence>
<sequence length="113" mass="11845">MDLFGGLGVTTVIQAVVVAISRSVALLGDTLHNAADALTAVPLVIAFVLGRRPPTRRYTYGYGRAEDLAGVAISVTIAAPSIAAAYAAIDRLIHPSRSRTCSRLPSPPWSACR</sequence>
<evidence type="ECO:0000313" key="10">
    <source>
        <dbReference type="Proteomes" id="UP001589627"/>
    </source>
</evidence>
<gene>
    <name evidence="9" type="ORF">ACFFNX_03820</name>
</gene>
<comment type="caution">
    <text evidence="9">The sequence shown here is derived from an EMBL/GenBank/DDBJ whole genome shotgun (WGS) entry which is preliminary data.</text>
</comment>
<dbReference type="Proteomes" id="UP001589627">
    <property type="component" value="Unassembled WGS sequence"/>
</dbReference>
<feature type="transmembrane region" description="Helical" evidence="7">
    <location>
        <begin position="69"/>
        <end position="89"/>
    </location>
</feature>
<keyword evidence="4 7" id="KW-0812">Transmembrane</keyword>
<evidence type="ECO:0000256" key="2">
    <source>
        <dbReference type="ARBA" id="ARBA00008114"/>
    </source>
</evidence>
<feature type="transmembrane region" description="Helical" evidence="7">
    <location>
        <begin position="31"/>
        <end position="49"/>
    </location>
</feature>
<name>A0ABV5Y8F8_9ACTN</name>
<dbReference type="InterPro" id="IPR027469">
    <property type="entry name" value="Cation_efflux_TMD_sf"/>
</dbReference>
<evidence type="ECO:0000256" key="4">
    <source>
        <dbReference type="ARBA" id="ARBA00022692"/>
    </source>
</evidence>
<keyword evidence="3" id="KW-0813">Transport</keyword>
<reference evidence="9 10" key="1">
    <citation type="submission" date="2024-09" db="EMBL/GenBank/DDBJ databases">
        <authorList>
            <person name="Sun Q."/>
            <person name="Mori K."/>
        </authorList>
    </citation>
    <scope>NUCLEOTIDE SEQUENCE [LARGE SCALE GENOMIC DNA]</scope>
    <source>
        <strain evidence="9 10">TBRC 0563</strain>
    </source>
</reference>
<dbReference type="InterPro" id="IPR002524">
    <property type="entry name" value="Cation_efflux"/>
</dbReference>
<comment type="similarity">
    <text evidence="2">Belongs to the cation diffusion facilitator (CDF) transporter (TC 2.A.4) family.</text>
</comment>
<keyword evidence="6 7" id="KW-0472">Membrane</keyword>
<dbReference type="Gene3D" id="1.20.1510.10">
    <property type="entry name" value="Cation efflux protein transmembrane domain"/>
    <property type="match status" value="1"/>
</dbReference>
<keyword evidence="10" id="KW-1185">Reference proteome</keyword>
<evidence type="ECO:0000256" key="6">
    <source>
        <dbReference type="ARBA" id="ARBA00023136"/>
    </source>
</evidence>
<dbReference type="Pfam" id="PF01545">
    <property type="entry name" value="Cation_efflux"/>
    <property type="match status" value="1"/>
</dbReference>
<dbReference type="InterPro" id="IPR050291">
    <property type="entry name" value="CDF_Transporter"/>
</dbReference>
<proteinExistence type="inferred from homology"/>
<protein>
    <submittedName>
        <fullName evidence="9">Cation diffusion facilitator family transporter</fullName>
    </submittedName>
</protein>
<evidence type="ECO:0000259" key="8">
    <source>
        <dbReference type="Pfam" id="PF01545"/>
    </source>
</evidence>
<accession>A0ABV5Y8F8</accession>
<dbReference type="SUPFAM" id="SSF161111">
    <property type="entry name" value="Cation efflux protein transmembrane domain-like"/>
    <property type="match status" value="1"/>
</dbReference>
<dbReference type="PANTHER" id="PTHR43840:SF15">
    <property type="entry name" value="MITOCHONDRIAL METAL TRANSPORTER 1-RELATED"/>
    <property type="match status" value="1"/>
</dbReference>
<evidence type="ECO:0000313" key="9">
    <source>
        <dbReference type="EMBL" id="MFB9831312.1"/>
    </source>
</evidence>
<organism evidence="9 10">
    <name type="scientific">Actinoallomurus acaciae</name>
    <dbReference type="NCBI Taxonomy" id="502577"/>
    <lineage>
        <taxon>Bacteria</taxon>
        <taxon>Bacillati</taxon>
        <taxon>Actinomycetota</taxon>
        <taxon>Actinomycetes</taxon>
        <taxon>Streptosporangiales</taxon>
        <taxon>Thermomonosporaceae</taxon>
        <taxon>Actinoallomurus</taxon>
    </lineage>
</organism>
<dbReference type="RefSeq" id="WP_378195142.1">
    <property type="nucleotide sequence ID" value="NZ_JBHLZP010000014.1"/>
</dbReference>
<comment type="subcellular location">
    <subcellularLocation>
        <location evidence="1">Membrane</location>
        <topology evidence="1">Multi-pass membrane protein</topology>
    </subcellularLocation>
</comment>
<evidence type="ECO:0000256" key="5">
    <source>
        <dbReference type="ARBA" id="ARBA00022989"/>
    </source>
</evidence>
<dbReference type="NCBIfam" id="TIGR01297">
    <property type="entry name" value="CDF"/>
    <property type="match status" value="1"/>
</dbReference>
<feature type="domain" description="Cation efflux protein transmembrane" evidence="8">
    <location>
        <begin position="9"/>
        <end position="98"/>
    </location>
</feature>